<evidence type="ECO:0000313" key="1">
    <source>
        <dbReference type="EMBL" id="KZP14021.1"/>
    </source>
</evidence>
<dbReference type="Proteomes" id="UP000076532">
    <property type="component" value="Unassembled WGS sequence"/>
</dbReference>
<dbReference type="EMBL" id="KV417624">
    <property type="protein sequence ID" value="KZP14021.1"/>
    <property type="molecule type" value="Genomic_DNA"/>
</dbReference>
<proteinExistence type="predicted"/>
<accession>A0A166CUR2</accession>
<evidence type="ECO:0000313" key="2">
    <source>
        <dbReference type="Proteomes" id="UP000076532"/>
    </source>
</evidence>
<dbReference type="OrthoDB" id="429520at2759"/>
<reference evidence="1 2" key="1">
    <citation type="journal article" date="2016" name="Mol. Biol. Evol.">
        <title>Comparative Genomics of Early-Diverging Mushroom-Forming Fungi Provides Insights into the Origins of Lignocellulose Decay Capabilities.</title>
        <authorList>
            <person name="Nagy L.G."/>
            <person name="Riley R."/>
            <person name="Tritt A."/>
            <person name="Adam C."/>
            <person name="Daum C."/>
            <person name="Floudas D."/>
            <person name="Sun H."/>
            <person name="Yadav J.S."/>
            <person name="Pangilinan J."/>
            <person name="Larsson K.H."/>
            <person name="Matsuura K."/>
            <person name="Barry K."/>
            <person name="Labutti K."/>
            <person name="Kuo R."/>
            <person name="Ohm R.A."/>
            <person name="Bhattacharya S.S."/>
            <person name="Shirouzu T."/>
            <person name="Yoshinaga Y."/>
            <person name="Martin F.M."/>
            <person name="Grigoriev I.V."/>
            <person name="Hibbett D.S."/>
        </authorList>
    </citation>
    <scope>NUCLEOTIDE SEQUENCE [LARGE SCALE GENOMIC DNA]</scope>
    <source>
        <strain evidence="1 2">CBS 109695</strain>
    </source>
</reference>
<name>A0A166CUR2_9AGAM</name>
<dbReference type="STRING" id="436010.A0A166CUR2"/>
<keyword evidence="2" id="KW-1185">Reference proteome</keyword>
<gene>
    <name evidence="1" type="ORF">FIBSPDRAFT_960078</name>
</gene>
<sequence>MLSDEGPRVPLSVISEINISLAQAIGGSPFPNTVAKVTALHIDPVSSSSHLILLAALHVDLQTRKVSTTQFGEESHGHLTVVKPCFSEKAGEASFVIAGDELGGVSIYNWNAPRPSLGDVARDIPAVPALRNFEGHEDGAVTQIAWNSVTLVTGSARGTISPQAGVSQRCEGKFSWFKKTAVSELVPDDLVPRTTMASLKIWESALEMSVETQDVTPADPKDDQHMRAHNILERNREREMQGVGRRKKDAA</sequence>
<dbReference type="AlphaFoldDB" id="A0A166CUR2"/>
<organism evidence="1 2">
    <name type="scientific">Athelia psychrophila</name>
    <dbReference type="NCBI Taxonomy" id="1759441"/>
    <lineage>
        <taxon>Eukaryota</taxon>
        <taxon>Fungi</taxon>
        <taxon>Dikarya</taxon>
        <taxon>Basidiomycota</taxon>
        <taxon>Agaricomycotina</taxon>
        <taxon>Agaricomycetes</taxon>
        <taxon>Agaricomycetidae</taxon>
        <taxon>Atheliales</taxon>
        <taxon>Atheliaceae</taxon>
        <taxon>Athelia</taxon>
    </lineage>
</organism>
<protein>
    <submittedName>
        <fullName evidence="1">Uncharacterized protein</fullName>
    </submittedName>
</protein>